<reference evidence="2" key="1">
    <citation type="journal article" date="2014" name="Front. Microbiol.">
        <title>High frequency of phylogenetically diverse reductive dehalogenase-homologous genes in deep subseafloor sedimentary metagenomes.</title>
        <authorList>
            <person name="Kawai M."/>
            <person name="Futagami T."/>
            <person name="Toyoda A."/>
            <person name="Takaki Y."/>
            <person name="Nishi S."/>
            <person name="Hori S."/>
            <person name="Arai W."/>
            <person name="Tsubouchi T."/>
            <person name="Morono Y."/>
            <person name="Uchiyama I."/>
            <person name="Ito T."/>
            <person name="Fujiyama A."/>
            <person name="Inagaki F."/>
            <person name="Takami H."/>
        </authorList>
    </citation>
    <scope>NUCLEOTIDE SEQUENCE</scope>
    <source>
        <strain evidence="2">Expedition CK06-06</strain>
    </source>
</reference>
<sequence length="231" mass="25561">VLLIDIDPQSDSTRALLQNPASINKTVYHLLDPDEEVQDLQDFIHPTIHKNLSIIPNITETSGLEIPLAQNFPESNLYLRTAVQDYVKKTFDYIFIDCPPTLSIFVSNALHCADCVIIPTDAGSGNSLEGVRGVLGLMESIKIAGNPELKFLKILINKIDRRKSAHKANIDAINDRFGDENTFEASIPTSTLFEAAETITKSTIFTNDASSKGAQSFRNLGKEFLGYFETK</sequence>
<dbReference type="SUPFAM" id="SSF52540">
    <property type="entry name" value="P-loop containing nucleoside triphosphate hydrolases"/>
    <property type="match status" value="1"/>
</dbReference>
<dbReference type="AlphaFoldDB" id="X1EWN8"/>
<evidence type="ECO:0000259" key="1">
    <source>
        <dbReference type="Pfam" id="PF13614"/>
    </source>
</evidence>
<feature type="domain" description="AAA" evidence="1">
    <location>
        <begin position="1"/>
        <end position="150"/>
    </location>
</feature>
<proteinExistence type="predicted"/>
<feature type="non-terminal residue" evidence="2">
    <location>
        <position position="1"/>
    </location>
</feature>
<dbReference type="InterPro" id="IPR027417">
    <property type="entry name" value="P-loop_NTPase"/>
</dbReference>
<gene>
    <name evidence="2" type="ORF">S01H4_54416</name>
</gene>
<dbReference type="PANTHER" id="PTHR13696">
    <property type="entry name" value="P-LOOP CONTAINING NUCLEOSIDE TRIPHOSPHATE HYDROLASE"/>
    <property type="match status" value="1"/>
</dbReference>
<dbReference type="Gene3D" id="3.40.50.300">
    <property type="entry name" value="P-loop containing nucleotide triphosphate hydrolases"/>
    <property type="match status" value="1"/>
</dbReference>
<dbReference type="InterPro" id="IPR050678">
    <property type="entry name" value="DNA_Partitioning_ATPase"/>
</dbReference>
<dbReference type="PANTHER" id="PTHR13696:SF99">
    <property type="entry name" value="COBYRINIC ACID AC-DIAMIDE SYNTHASE"/>
    <property type="match status" value="1"/>
</dbReference>
<name>X1EWN8_9ZZZZ</name>
<protein>
    <recommendedName>
        <fullName evidence="1">AAA domain-containing protein</fullName>
    </recommendedName>
</protein>
<dbReference type="CDD" id="cd02042">
    <property type="entry name" value="ParAB_family"/>
    <property type="match status" value="1"/>
</dbReference>
<accession>X1EWN8</accession>
<dbReference type="EMBL" id="BART01031314">
    <property type="protein sequence ID" value="GAH13023.1"/>
    <property type="molecule type" value="Genomic_DNA"/>
</dbReference>
<dbReference type="InterPro" id="IPR025669">
    <property type="entry name" value="AAA_dom"/>
</dbReference>
<organism evidence="2">
    <name type="scientific">marine sediment metagenome</name>
    <dbReference type="NCBI Taxonomy" id="412755"/>
    <lineage>
        <taxon>unclassified sequences</taxon>
        <taxon>metagenomes</taxon>
        <taxon>ecological metagenomes</taxon>
    </lineage>
</organism>
<dbReference type="Pfam" id="PF13614">
    <property type="entry name" value="AAA_31"/>
    <property type="match status" value="1"/>
</dbReference>
<comment type="caution">
    <text evidence="2">The sequence shown here is derived from an EMBL/GenBank/DDBJ whole genome shotgun (WGS) entry which is preliminary data.</text>
</comment>
<evidence type="ECO:0000313" key="2">
    <source>
        <dbReference type="EMBL" id="GAH13023.1"/>
    </source>
</evidence>